<organism evidence="3 4">
    <name type="scientific">Coniophora puteana (strain RWD-64-598)</name>
    <name type="common">Brown rot fungus</name>
    <dbReference type="NCBI Taxonomy" id="741705"/>
    <lineage>
        <taxon>Eukaryota</taxon>
        <taxon>Fungi</taxon>
        <taxon>Dikarya</taxon>
        <taxon>Basidiomycota</taxon>
        <taxon>Agaricomycotina</taxon>
        <taxon>Agaricomycetes</taxon>
        <taxon>Agaricomycetidae</taxon>
        <taxon>Boletales</taxon>
        <taxon>Coniophorineae</taxon>
        <taxon>Coniophoraceae</taxon>
        <taxon>Coniophora</taxon>
    </lineage>
</organism>
<comment type="caution">
    <text evidence="3">The sequence shown here is derived from an EMBL/GenBank/DDBJ whole genome shotgun (WGS) entry which is preliminary data.</text>
</comment>
<dbReference type="InterPro" id="IPR001810">
    <property type="entry name" value="F-box_dom"/>
</dbReference>
<dbReference type="KEGG" id="cput:CONPUDRAFT_149609"/>
<evidence type="ECO:0000313" key="4">
    <source>
        <dbReference type="Proteomes" id="UP000053558"/>
    </source>
</evidence>
<dbReference type="InterPro" id="IPR032675">
    <property type="entry name" value="LRR_dom_sf"/>
</dbReference>
<feature type="region of interest" description="Disordered" evidence="1">
    <location>
        <begin position="1"/>
        <end position="22"/>
    </location>
</feature>
<dbReference type="RefSeq" id="XP_007764447.1">
    <property type="nucleotide sequence ID" value="XM_007766257.1"/>
</dbReference>
<dbReference type="Gene3D" id="3.80.10.10">
    <property type="entry name" value="Ribonuclease Inhibitor"/>
    <property type="match status" value="1"/>
</dbReference>
<gene>
    <name evidence="3" type="ORF">CONPUDRAFT_149609</name>
</gene>
<name>A0A5M3N1I9_CONPW</name>
<feature type="domain" description="F-box" evidence="2">
    <location>
        <begin position="20"/>
        <end position="73"/>
    </location>
</feature>
<dbReference type="SUPFAM" id="SSF81383">
    <property type="entry name" value="F-box domain"/>
    <property type="match status" value="1"/>
</dbReference>
<proteinExistence type="predicted"/>
<dbReference type="Proteomes" id="UP000053558">
    <property type="component" value="Unassembled WGS sequence"/>
</dbReference>
<dbReference type="SUPFAM" id="SSF52047">
    <property type="entry name" value="RNI-like"/>
    <property type="match status" value="1"/>
</dbReference>
<dbReference type="GeneID" id="19202616"/>
<evidence type="ECO:0000256" key="1">
    <source>
        <dbReference type="SAM" id="MobiDB-lite"/>
    </source>
</evidence>
<evidence type="ECO:0000313" key="3">
    <source>
        <dbReference type="EMBL" id="EIW84741.1"/>
    </source>
</evidence>
<protein>
    <recommendedName>
        <fullName evidence="2">F-box domain-containing protein</fullName>
    </recommendedName>
</protein>
<dbReference type="OMA" id="NIILWEN"/>
<dbReference type="PROSITE" id="PS50181">
    <property type="entry name" value="FBOX"/>
    <property type="match status" value="1"/>
</dbReference>
<dbReference type="InterPro" id="IPR036047">
    <property type="entry name" value="F-box-like_dom_sf"/>
</dbReference>
<evidence type="ECO:0000259" key="2">
    <source>
        <dbReference type="PROSITE" id="PS50181"/>
    </source>
</evidence>
<sequence>MLGQKSGTLSPIPSTSASTPSSIHKIPPEVLASIFSHCKVDGVASLRDCVRLMLVCKWWRSVFITFPYLWTRVDVNCNTPAPTVDLMLSRAGTLPLMLVYEGETDSNFLSMCSRILRELPRLRDLQLTLRAQSSRGIELQNHLSLSPSPLLQSLSLRILSKDTNMSRFHLPCVFFEGAPALRKLSLRGCNIPSNTSLLSHLTHLTLDEFSNADTPTTLEFIGFLKHTLVLEVLELHNALSRSGGLPSSWDQYPVVSLPNLKKLSTYHSFDLFADLVSRLDFPADTCVTTRTGITDFLDVSFSTGLSNTFPLVPSRIFCPTQSQTPAYSLTISLHPTALGLMLLYQGYASYDEAILERGSWPWPCRFHGNFGYFSDDDDDGDDLCKFIVPLCIALPLHHIQSIRLDIKAVFSGVVPWNELFAHTPELRVLATQLPDDHLRQLFGDLASKLPSTGMVLPHLEELHVLGFKGRGCFDGFVPHLQVTGLVDALGVRARSGFPLERIMLGADCVASDSYVEELREVVQKVHWC</sequence>
<accession>A0A5M3N1I9</accession>
<dbReference type="OrthoDB" id="3365698at2759"/>
<dbReference type="CDD" id="cd09917">
    <property type="entry name" value="F-box_SF"/>
    <property type="match status" value="1"/>
</dbReference>
<keyword evidence="4" id="KW-1185">Reference proteome</keyword>
<dbReference type="EMBL" id="JH711574">
    <property type="protein sequence ID" value="EIW84741.1"/>
    <property type="molecule type" value="Genomic_DNA"/>
</dbReference>
<dbReference type="AlphaFoldDB" id="A0A5M3N1I9"/>
<dbReference type="Pfam" id="PF12937">
    <property type="entry name" value="F-box-like"/>
    <property type="match status" value="1"/>
</dbReference>
<reference evidence="4" key="1">
    <citation type="journal article" date="2012" name="Science">
        <title>The Paleozoic origin of enzymatic lignin decomposition reconstructed from 31 fungal genomes.</title>
        <authorList>
            <person name="Floudas D."/>
            <person name="Binder M."/>
            <person name="Riley R."/>
            <person name="Barry K."/>
            <person name="Blanchette R.A."/>
            <person name="Henrissat B."/>
            <person name="Martinez A.T."/>
            <person name="Otillar R."/>
            <person name="Spatafora J.W."/>
            <person name="Yadav J.S."/>
            <person name="Aerts A."/>
            <person name="Benoit I."/>
            <person name="Boyd A."/>
            <person name="Carlson A."/>
            <person name="Copeland A."/>
            <person name="Coutinho P.M."/>
            <person name="de Vries R.P."/>
            <person name="Ferreira P."/>
            <person name="Findley K."/>
            <person name="Foster B."/>
            <person name="Gaskell J."/>
            <person name="Glotzer D."/>
            <person name="Gorecki P."/>
            <person name="Heitman J."/>
            <person name="Hesse C."/>
            <person name="Hori C."/>
            <person name="Igarashi K."/>
            <person name="Jurgens J.A."/>
            <person name="Kallen N."/>
            <person name="Kersten P."/>
            <person name="Kohler A."/>
            <person name="Kuees U."/>
            <person name="Kumar T.K.A."/>
            <person name="Kuo A."/>
            <person name="LaButti K."/>
            <person name="Larrondo L.F."/>
            <person name="Lindquist E."/>
            <person name="Ling A."/>
            <person name="Lombard V."/>
            <person name="Lucas S."/>
            <person name="Lundell T."/>
            <person name="Martin R."/>
            <person name="McLaughlin D.J."/>
            <person name="Morgenstern I."/>
            <person name="Morin E."/>
            <person name="Murat C."/>
            <person name="Nagy L.G."/>
            <person name="Nolan M."/>
            <person name="Ohm R.A."/>
            <person name="Patyshakuliyeva A."/>
            <person name="Rokas A."/>
            <person name="Ruiz-Duenas F.J."/>
            <person name="Sabat G."/>
            <person name="Salamov A."/>
            <person name="Samejima M."/>
            <person name="Schmutz J."/>
            <person name="Slot J.C."/>
            <person name="St John F."/>
            <person name="Stenlid J."/>
            <person name="Sun H."/>
            <person name="Sun S."/>
            <person name="Syed K."/>
            <person name="Tsang A."/>
            <person name="Wiebenga A."/>
            <person name="Young D."/>
            <person name="Pisabarro A."/>
            <person name="Eastwood D.C."/>
            <person name="Martin F."/>
            <person name="Cullen D."/>
            <person name="Grigoriev I.V."/>
            <person name="Hibbett D.S."/>
        </authorList>
    </citation>
    <scope>NUCLEOTIDE SEQUENCE [LARGE SCALE GENOMIC DNA]</scope>
    <source>
        <strain evidence="4">RWD-64-598 SS2</strain>
    </source>
</reference>
<feature type="compositionally biased region" description="Low complexity" evidence="1">
    <location>
        <begin position="10"/>
        <end position="22"/>
    </location>
</feature>